<dbReference type="PANTHER" id="PTHR47165:SF4">
    <property type="entry name" value="OS03G0429900 PROTEIN"/>
    <property type="match status" value="1"/>
</dbReference>
<keyword evidence="3" id="KW-1185">Reference proteome</keyword>
<reference evidence="2" key="1">
    <citation type="submission" date="2022-07" db="EMBL/GenBank/DDBJ databases">
        <authorList>
            <person name="Macas J."/>
            <person name="Novak P."/>
            <person name="Neumann P."/>
        </authorList>
    </citation>
    <scope>NUCLEOTIDE SEQUENCE</scope>
</reference>
<dbReference type="CDD" id="cd04480">
    <property type="entry name" value="RPA1_DBD_A_like"/>
    <property type="match status" value="1"/>
</dbReference>
<dbReference type="SUPFAM" id="SSF50249">
    <property type="entry name" value="Nucleic acid-binding proteins"/>
    <property type="match status" value="1"/>
</dbReference>
<evidence type="ECO:0000259" key="1">
    <source>
        <dbReference type="Pfam" id="PF02721"/>
    </source>
</evidence>
<dbReference type="AlphaFoldDB" id="A0A9P0ZH78"/>
<gene>
    <name evidence="2" type="ORF">CEURO_LOCUS15239</name>
</gene>
<feature type="domain" description="Replication protein A 70 kDa DNA-binding subunit B/D first OB fold" evidence="1">
    <location>
        <begin position="21"/>
        <end position="107"/>
    </location>
</feature>
<evidence type="ECO:0000313" key="2">
    <source>
        <dbReference type="EMBL" id="CAH9101120.1"/>
    </source>
</evidence>
<protein>
    <recommendedName>
        <fullName evidence="1">Replication protein A 70 kDa DNA-binding subunit B/D first OB fold domain-containing protein</fullName>
    </recommendedName>
</protein>
<dbReference type="OrthoDB" id="1935380at2759"/>
<dbReference type="Proteomes" id="UP001152484">
    <property type="component" value="Unassembled WGS sequence"/>
</dbReference>
<dbReference type="EMBL" id="CAMAPE010000038">
    <property type="protein sequence ID" value="CAH9101120.1"/>
    <property type="molecule type" value="Genomic_DNA"/>
</dbReference>
<dbReference type="InterPro" id="IPR012340">
    <property type="entry name" value="NA-bd_OB-fold"/>
</dbReference>
<comment type="caution">
    <text evidence="2">The sequence shown here is derived from an EMBL/GenBank/DDBJ whole genome shotgun (WGS) entry which is preliminary data.</text>
</comment>
<proteinExistence type="predicted"/>
<sequence>MPPIKKVLSEVTLDLEKNAALLLCVTRKWTIPFKNNTGLKVCELVLVDEEGKHIQATIPLQLIPMLEGKLEEGSLYAMVNFSVKENQGKWRPTSHPFRLCFTENTKILDQMIEKHPAFQKNIYKLTEFSDIINYPDVETPDLLDVIGACHIKDNLFKSDDEGTSWCRFQINNLQNIKIWCTLWGDYSAQFLRFLEVPRQNPFIVLLQLGRINKRFRTFNTY</sequence>
<dbReference type="PANTHER" id="PTHR47165">
    <property type="entry name" value="OS03G0429900 PROTEIN"/>
    <property type="match status" value="1"/>
</dbReference>
<dbReference type="InterPro" id="IPR003871">
    <property type="entry name" value="RFA1B/D_OB_1st"/>
</dbReference>
<dbReference type="Gene3D" id="2.40.50.140">
    <property type="entry name" value="Nucleic acid-binding proteins"/>
    <property type="match status" value="2"/>
</dbReference>
<name>A0A9P0ZH78_CUSEU</name>
<evidence type="ECO:0000313" key="3">
    <source>
        <dbReference type="Proteomes" id="UP001152484"/>
    </source>
</evidence>
<dbReference type="Pfam" id="PF02721">
    <property type="entry name" value="DUF223"/>
    <property type="match status" value="1"/>
</dbReference>
<accession>A0A9P0ZH78</accession>
<organism evidence="2 3">
    <name type="scientific">Cuscuta europaea</name>
    <name type="common">European dodder</name>
    <dbReference type="NCBI Taxonomy" id="41803"/>
    <lineage>
        <taxon>Eukaryota</taxon>
        <taxon>Viridiplantae</taxon>
        <taxon>Streptophyta</taxon>
        <taxon>Embryophyta</taxon>
        <taxon>Tracheophyta</taxon>
        <taxon>Spermatophyta</taxon>
        <taxon>Magnoliopsida</taxon>
        <taxon>eudicotyledons</taxon>
        <taxon>Gunneridae</taxon>
        <taxon>Pentapetalae</taxon>
        <taxon>asterids</taxon>
        <taxon>lamiids</taxon>
        <taxon>Solanales</taxon>
        <taxon>Convolvulaceae</taxon>
        <taxon>Cuscuteae</taxon>
        <taxon>Cuscuta</taxon>
        <taxon>Cuscuta subgen. Cuscuta</taxon>
    </lineage>
</organism>